<evidence type="ECO:0000313" key="3">
    <source>
        <dbReference type="Proteomes" id="UP001499979"/>
    </source>
</evidence>
<keyword evidence="1" id="KW-0472">Membrane</keyword>
<sequence length="365" mass="39132">MTDRLSVLLREEAAALEVPPVPGDLLAAGHRELRNRRTRTTLATALVVLLVTVGVSAAVSAWLGGDDTVQPADRLAYEQEGAWARGDEVHVGNHVVVVPGTQALQYSSAGVVVTTEDGGFVLVTPDGDVQPLHLPIRRSTPRPPTVATDPTQPYLAYVRAVDDAASQLVVRDLGTGAETTVGDPFPEDPAGASEAQQLWDTQVFWFRRGDGRFVDWQTGERVPYPDGPVNSQNGFGHGVTIGYDPTQQLWVVTSRSEDSRVLELPVSDPASAHVSLSVDGRYLAASTDDGFDVHDVAAGTSVHFGDDRDVEDYGWTPDGHLVGKRYRSQAAEVEVCDPRTGTCDGTGDSYDEPLTLVSGPYALSY</sequence>
<reference evidence="2 3" key="1">
    <citation type="journal article" date="2019" name="Int. J. Syst. Evol. Microbiol.">
        <title>The Global Catalogue of Microorganisms (GCM) 10K type strain sequencing project: providing services to taxonomists for standard genome sequencing and annotation.</title>
        <authorList>
            <consortium name="The Broad Institute Genomics Platform"/>
            <consortium name="The Broad Institute Genome Sequencing Center for Infectious Disease"/>
            <person name="Wu L."/>
            <person name="Ma J."/>
        </authorList>
    </citation>
    <scope>NUCLEOTIDE SEQUENCE [LARGE SCALE GENOMIC DNA]</scope>
    <source>
        <strain evidence="2 3">JCM 11813</strain>
    </source>
</reference>
<gene>
    <name evidence="2" type="ORF">GCM10009606_44950</name>
</gene>
<evidence type="ECO:0000256" key="1">
    <source>
        <dbReference type="SAM" id="Phobius"/>
    </source>
</evidence>
<evidence type="ECO:0000313" key="2">
    <source>
        <dbReference type="EMBL" id="GAA1162010.1"/>
    </source>
</evidence>
<keyword evidence="3" id="KW-1185">Reference proteome</keyword>
<feature type="transmembrane region" description="Helical" evidence="1">
    <location>
        <begin position="41"/>
        <end position="63"/>
    </location>
</feature>
<accession>A0ABN1US48</accession>
<dbReference type="RefSeq" id="WP_343910451.1">
    <property type="nucleotide sequence ID" value="NZ_BAAAJE010000030.1"/>
</dbReference>
<proteinExistence type="predicted"/>
<name>A0ABN1US48_9ACTN</name>
<evidence type="ECO:0008006" key="4">
    <source>
        <dbReference type="Google" id="ProtNLM"/>
    </source>
</evidence>
<dbReference type="Proteomes" id="UP001499979">
    <property type="component" value="Unassembled WGS sequence"/>
</dbReference>
<dbReference type="EMBL" id="BAAAJE010000030">
    <property type="protein sequence ID" value="GAA1162010.1"/>
    <property type="molecule type" value="Genomic_DNA"/>
</dbReference>
<organism evidence="2 3">
    <name type="scientific">Nocardioides aquiterrae</name>
    <dbReference type="NCBI Taxonomy" id="203799"/>
    <lineage>
        <taxon>Bacteria</taxon>
        <taxon>Bacillati</taxon>
        <taxon>Actinomycetota</taxon>
        <taxon>Actinomycetes</taxon>
        <taxon>Propionibacteriales</taxon>
        <taxon>Nocardioidaceae</taxon>
        <taxon>Nocardioides</taxon>
    </lineage>
</organism>
<comment type="caution">
    <text evidence="2">The sequence shown here is derived from an EMBL/GenBank/DDBJ whole genome shotgun (WGS) entry which is preliminary data.</text>
</comment>
<dbReference type="SUPFAM" id="SSF69304">
    <property type="entry name" value="Tricorn protease N-terminal domain"/>
    <property type="match status" value="1"/>
</dbReference>
<keyword evidence="1" id="KW-1133">Transmembrane helix</keyword>
<keyword evidence="1" id="KW-0812">Transmembrane</keyword>
<protein>
    <recommendedName>
        <fullName evidence="4">WD40 repeat domain-containing protein</fullName>
    </recommendedName>
</protein>